<evidence type="ECO:0000256" key="1">
    <source>
        <dbReference type="ARBA" id="ARBA00008609"/>
    </source>
</evidence>
<comment type="cofactor">
    <cofactor evidence="3">
        <name>NAD(+)</name>
        <dbReference type="ChEBI" id="CHEBI:57540"/>
    </cofactor>
    <text evidence="3">Binds 1 NAD(+) per subunit.</text>
</comment>
<dbReference type="InterPro" id="IPR029043">
    <property type="entry name" value="GcvT/YgfZ_C"/>
</dbReference>
<dbReference type="Gene3D" id="3.50.50.60">
    <property type="entry name" value="FAD/NAD(P)-binding domain"/>
    <property type="match status" value="1"/>
</dbReference>
<dbReference type="Pfam" id="PF13510">
    <property type="entry name" value="Fer2_4"/>
    <property type="match status" value="1"/>
</dbReference>
<feature type="domain" description="SoxA A3" evidence="7">
    <location>
        <begin position="483"/>
        <end position="568"/>
    </location>
</feature>
<dbReference type="RefSeq" id="WP_137964697.1">
    <property type="nucleotide sequence ID" value="NZ_BJHV01000001.1"/>
</dbReference>
<dbReference type="InterPro" id="IPR006277">
    <property type="entry name" value="Sarcosine_oxidase_asu"/>
</dbReference>
<dbReference type="PANTHER" id="PTHR43757">
    <property type="entry name" value="AMINOMETHYLTRANSFERASE"/>
    <property type="match status" value="1"/>
</dbReference>
<dbReference type="Pfam" id="PF17806">
    <property type="entry name" value="SO_alpha_A3"/>
    <property type="match status" value="1"/>
</dbReference>
<keyword evidence="3" id="KW-0963">Cytoplasm</keyword>
<dbReference type="Gene3D" id="3.30.1360.120">
    <property type="entry name" value="Probable tRNA modification gtpase trme, domain 1"/>
    <property type="match status" value="1"/>
</dbReference>
<protein>
    <recommendedName>
        <fullName evidence="3">Sarcosine oxidase subunit alpha</fullName>
        <ecNumber evidence="3">1.5.3.24</ecNumber>
    </recommendedName>
</protein>
<feature type="domain" description="GCVT N-terminal" evidence="4">
    <location>
        <begin position="582"/>
        <end position="854"/>
    </location>
</feature>
<dbReference type="EC" id="1.5.3.24" evidence="3"/>
<feature type="domain" description="FAD/NAD(P)-binding" evidence="5">
    <location>
        <begin position="123"/>
        <end position="390"/>
    </location>
</feature>
<dbReference type="GO" id="GO:0008115">
    <property type="term" value="F:sarcosine oxidase activity"/>
    <property type="evidence" value="ECO:0007669"/>
    <property type="project" value="UniProtKB-UniRule"/>
</dbReference>
<dbReference type="InterPro" id="IPR023753">
    <property type="entry name" value="FAD/NAD-binding_dom"/>
</dbReference>
<accession>A0A4D4K2R5</accession>
<keyword evidence="9" id="KW-1185">Reference proteome</keyword>
<comment type="similarity">
    <text evidence="1 3">Belongs to the GcvT family.</text>
</comment>
<keyword evidence="3" id="KW-0520">NAD</keyword>
<dbReference type="InterPro" id="IPR013977">
    <property type="entry name" value="GcvT_C"/>
</dbReference>
<dbReference type="NCBIfam" id="TIGR01372">
    <property type="entry name" value="soxA"/>
    <property type="match status" value="1"/>
</dbReference>
<dbReference type="AlphaFoldDB" id="A0A4D4K2R5"/>
<dbReference type="Pfam" id="PF01571">
    <property type="entry name" value="GCV_T"/>
    <property type="match status" value="1"/>
</dbReference>
<dbReference type="Pfam" id="PF08669">
    <property type="entry name" value="GCV_T_C"/>
    <property type="match status" value="1"/>
</dbReference>
<evidence type="ECO:0000256" key="2">
    <source>
        <dbReference type="ARBA" id="ARBA00023002"/>
    </source>
</evidence>
<dbReference type="PRINTS" id="PR00469">
    <property type="entry name" value="PNDRDTASEII"/>
</dbReference>
<dbReference type="Pfam" id="PF07992">
    <property type="entry name" value="Pyr_redox_2"/>
    <property type="match status" value="1"/>
</dbReference>
<dbReference type="PRINTS" id="PR00368">
    <property type="entry name" value="FADPNR"/>
</dbReference>
<evidence type="ECO:0000256" key="3">
    <source>
        <dbReference type="PIRNR" id="PIRNR037980"/>
    </source>
</evidence>
<dbReference type="InterPro" id="IPR042204">
    <property type="entry name" value="2Fe-2S-bd_N"/>
</dbReference>
<dbReference type="SUPFAM" id="SSF51905">
    <property type="entry name" value="FAD/NAD(P)-binding domain"/>
    <property type="match status" value="1"/>
</dbReference>
<keyword evidence="2 3" id="KW-0560">Oxidoreductase</keyword>
<dbReference type="InterPro" id="IPR006222">
    <property type="entry name" value="GCVT_N"/>
</dbReference>
<dbReference type="SUPFAM" id="SSF101790">
    <property type="entry name" value="Aminomethyltransferase beta-barrel domain"/>
    <property type="match status" value="1"/>
</dbReference>
<sequence>MTDQRFRLPHGGRVDRGTVLRFTVDGREMTGHPGDTVASAMLANGRVEAAPSIYRGRPRGIVAAGVEEPNALLQIDGPCSEGMVPATTAELYDGLSATTLSGMGRLDPSPDPAGYDKKYVHTDVLVVGAGPAGLAAAAAAAGSGARVILLDDQPKPGGSLLSGRTDRVGGQTALAWVAEVRAALDAAPEVVVLRRTTAFGSYDDNYVLALERRTDHLGADAPEPSAGVSRQRLWHIRARQVVLATGAHERPLVFAGNDRPGVMLAGAVRSYLNRYAVVPGSRAVVGTVNDSAYDTVADLHAAGIDIAAVVDARPELSRRAAEVAVASGVRVLTGSAVVDTAGANRLTGVTVQALDAEGQLIGESEAFDCDLLAVSGGWSPVVHLHSQRQGTLRWDEDLAAFVPDGTVRNQHIVGAARGTYDLDGCLAEGARAGAGAVTDAGFAVAAPEPPSGDARPRAVAGPVRALWLVPAPGPGSEPGDWDTHFVDLQRDVTVADVWRSTGAGMRSVEHIKRYTSLGTANDQGKTSNVNAIGVIAEALGAGASPGRIGTTGYRAPYAPVAFAALAGRERGELFDPERTTSIHPWHVAHGAVFEDVGQWKRPRYYPRPGEDMDTAVARECRAAREGVAFMDASTLGKIEIWGADAGEFLNRVYTNAFKKLKPGMARYGVMCKPDGMIFDDGVTLRLDENRYFTTTTTGGAAAVLEWLEEWLQTEWPDLDVHCTSVTEQWATIAVVGPQSREVVAHLAPEVDLSNETFPFMAFRETTLASGIPARICRISFSGELAYEINVSGWYGPAVWEEVYAIGRPYDITPYGTETMHVLRAEKGYIIVGQDTDGTVTPQDAGMSWVVSRRKDFIGNRSYSRADTSRTDRKQLVGLLPSDRRTRLPEGTQLIAPNVPLTPEAGPVPMLGHVTSSYHSPALGRPFALALVADGRARIGETLLAPVGEDLVPVLVADTVLYDPEGTRRDG</sequence>
<dbReference type="SUPFAM" id="SSF103025">
    <property type="entry name" value="Folate-binding domain"/>
    <property type="match status" value="1"/>
</dbReference>
<comment type="caution">
    <text evidence="8">The sequence shown here is derived from an EMBL/GenBank/DDBJ whole genome shotgun (WGS) entry which is preliminary data.</text>
</comment>
<dbReference type="InterPro" id="IPR036188">
    <property type="entry name" value="FAD/NAD-bd_sf"/>
</dbReference>
<evidence type="ECO:0000259" key="7">
    <source>
        <dbReference type="Pfam" id="PF17806"/>
    </source>
</evidence>
<name>A0A4D4K2R5_9ACTN</name>
<dbReference type="InterPro" id="IPR041117">
    <property type="entry name" value="SoxA_A3"/>
</dbReference>
<evidence type="ECO:0000313" key="8">
    <source>
        <dbReference type="EMBL" id="GDY40966.1"/>
    </source>
</evidence>
<dbReference type="GO" id="GO:0046653">
    <property type="term" value="P:tetrahydrofolate metabolic process"/>
    <property type="evidence" value="ECO:0007669"/>
    <property type="project" value="UniProtKB-UniRule"/>
</dbReference>
<dbReference type="PIRSF" id="PIRSF037980">
    <property type="entry name" value="SoxA"/>
    <property type="match status" value="1"/>
</dbReference>
<feature type="domain" description="Aminomethyltransferase C-terminal" evidence="6">
    <location>
        <begin position="873"/>
        <end position="962"/>
    </location>
</feature>
<evidence type="ECO:0000259" key="6">
    <source>
        <dbReference type="Pfam" id="PF08669"/>
    </source>
</evidence>
<comment type="catalytic activity">
    <reaction evidence="3">
        <text>sarcosine + (6S)-5,6,7,8-tetrahydrofolate + O2 = (6R)-5,10-methylene-5,6,7,8-tetrahydrofolate + glycine + H2O2</text>
        <dbReference type="Rhea" id="RHEA:70455"/>
        <dbReference type="ChEBI" id="CHEBI:15379"/>
        <dbReference type="ChEBI" id="CHEBI:15636"/>
        <dbReference type="ChEBI" id="CHEBI:16240"/>
        <dbReference type="ChEBI" id="CHEBI:57305"/>
        <dbReference type="ChEBI" id="CHEBI:57433"/>
        <dbReference type="ChEBI" id="CHEBI:57453"/>
        <dbReference type="EC" id="1.5.3.24"/>
    </reaction>
</comment>
<dbReference type="PANTHER" id="PTHR43757:SF2">
    <property type="entry name" value="AMINOMETHYLTRANSFERASE, MITOCHONDRIAL"/>
    <property type="match status" value="1"/>
</dbReference>
<dbReference type="EMBL" id="BJHV01000001">
    <property type="protein sequence ID" value="GDY40966.1"/>
    <property type="molecule type" value="Genomic_DNA"/>
</dbReference>
<dbReference type="InterPro" id="IPR027266">
    <property type="entry name" value="TrmE/GcvT-like"/>
</dbReference>
<evidence type="ECO:0000259" key="5">
    <source>
        <dbReference type="Pfam" id="PF07992"/>
    </source>
</evidence>
<dbReference type="Proteomes" id="UP000299290">
    <property type="component" value="Unassembled WGS sequence"/>
</dbReference>
<gene>
    <name evidence="8" type="primary">soxA</name>
    <name evidence="8" type="ORF">SANT12839_018480</name>
</gene>
<keyword evidence="3" id="KW-0547">Nucleotide-binding</keyword>
<organism evidence="8 9">
    <name type="scientific">Streptomyces antimycoticus</name>
    <dbReference type="NCBI Taxonomy" id="68175"/>
    <lineage>
        <taxon>Bacteria</taxon>
        <taxon>Bacillati</taxon>
        <taxon>Actinomycetota</taxon>
        <taxon>Actinomycetes</taxon>
        <taxon>Kitasatosporales</taxon>
        <taxon>Streptomycetaceae</taxon>
        <taxon>Streptomyces</taxon>
        <taxon>Streptomyces violaceusniger group</taxon>
    </lineage>
</organism>
<evidence type="ECO:0000259" key="4">
    <source>
        <dbReference type="Pfam" id="PF01571"/>
    </source>
</evidence>
<comment type="subcellular location">
    <subcellularLocation>
        <location evidence="3">Cytoplasm</location>
    </subcellularLocation>
</comment>
<dbReference type="Gene3D" id="3.10.20.440">
    <property type="entry name" value="2Fe-2S iron-sulphur cluster binding domain, sarcosine oxidase, alpha subunit, N-terminal domain"/>
    <property type="match status" value="1"/>
</dbReference>
<proteinExistence type="inferred from homology"/>
<dbReference type="GO" id="GO:0000166">
    <property type="term" value="F:nucleotide binding"/>
    <property type="evidence" value="ECO:0007669"/>
    <property type="project" value="UniProtKB-KW"/>
</dbReference>
<dbReference type="GO" id="GO:0005737">
    <property type="term" value="C:cytoplasm"/>
    <property type="evidence" value="ECO:0007669"/>
    <property type="project" value="UniProtKB-SubCell"/>
</dbReference>
<evidence type="ECO:0000313" key="9">
    <source>
        <dbReference type="Proteomes" id="UP000299290"/>
    </source>
</evidence>
<reference evidence="8 9" key="1">
    <citation type="journal article" date="2020" name="Int. J. Syst. Evol. Microbiol.">
        <title>Reclassification of Streptomyces castelarensis and Streptomyces sporoclivatus as later heterotypic synonyms of Streptomyces antimycoticus.</title>
        <authorList>
            <person name="Komaki H."/>
            <person name="Tamura T."/>
        </authorList>
    </citation>
    <scope>NUCLEOTIDE SEQUENCE [LARGE SCALE GENOMIC DNA]</scope>
    <source>
        <strain evidence="8 9">NBRC 12839</strain>
    </source>
</reference>
<dbReference type="InterPro" id="IPR028896">
    <property type="entry name" value="GcvT/YgfZ/DmdA"/>
</dbReference>